<dbReference type="SUPFAM" id="SSF53955">
    <property type="entry name" value="Lysozyme-like"/>
    <property type="match status" value="1"/>
</dbReference>
<dbReference type="GO" id="GO:0003796">
    <property type="term" value="F:lysozyme activity"/>
    <property type="evidence" value="ECO:0007669"/>
    <property type="project" value="UniProtKB-EC"/>
</dbReference>
<comment type="catalytic activity">
    <reaction evidence="3">
        <text>Hydrolysis of (1-&gt;4)-beta-linkages between N-acetylmuramic acid and N-acetyl-D-glucosamine residues in a peptidoglycan and between N-acetyl-D-glucosamine residues in chitodextrins.</text>
        <dbReference type="EC" id="3.2.1.17"/>
    </reaction>
</comment>
<evidence type="ECO:0000256" key="3">
    <source>
        <dbReference type="RuleBase" id="RU003788"/>
    </source>
</evidence>
<accession>A0AAJ1NWZ2</accession>
<dbReference type="EC" id="3.2.1.17" evidence="3"/>
<dbReference type="Proteomes" id="UP001159937">
    <property type="component" value="Unassembled WGS sequence"/>
</dbReference>
<reference evidence="4" key="1">
    <citation type="submission" date="2022-09" db="EMBL/GenBank/DDBJ databases">
        <title>Intensive care unit water sources are persistently colonized with multi-drug resistant bacteria and are the site of extensive horizontal gene transfer of antibiotic resistance genes.</title>
        <authorList>
            <person name="Diorio-Toth L."/>
        </authorList>
    </citation>
    <scope>NUCLEOTIDE SEQUENCE</scope>
    <source>
        <strain evidence="4">GD03918</strain>
    </source>
</reference>
<dbReference type="Pfam" id="PF00959">
    <property type="entry name" value="Phage_lysozyme"/>
    <property type="match status" value="1"/>
</dbReference>
<dbReference type="GO" id="GO:0031640">
    <property type="term" value="P:killing of cells of another organism"/>
    <property type="evidence" value="ECO:0007669"/>
    <property type="project" value="UniProtKB-KW"/>
</dbReference>
<dbReference type="InterPro" id="IPR023347">
    <property type="entry name" value="Lysozyme_dom_sf"/>
</dbReference>
<gene>
    <name evidence="4" type="ORF">N5C89_30495</name>
</gene>
<dbReference type="GO" id="GO:0016998">
    <property type="term" value="P:cell wall macromolecule catabolic process"/>
    <property type="evidence" value="ECO:0007669"/>
    <property type="project" value="InterPro"/>
</dbReference>
<protein>
    <recommendedName>
        <fullName evidence="3">Lysozyme</fullName>
        <ecNumber evidence="3">3.2.1.17</ecNumber>
    </recommendedName>
</protein>
<organism evidence="4 5">
    <name type="scientific">Klebsiella michiganensis</name>
    <dbReference type="NCBI Taxonomy" id="1134687"/>
    <lineage>
        <taxon>Bacteria</taxon>
        <taxon>Pseudomonadati</taxon>
        <taxon>Pseudomonadota</taxon>
        <taxon>Gammaproteobacteria</taxon>
        <taxon>Enterobacterales</taxon>
        <taxon>Enterobacteriaceae</taxon>
        <taxon>Klebsiella/Raoultella group</taxon>
        <taxon>Klebsiella</taxon>
    </lineage>
</organism>
<evidence type="ECO:0000313" key="5">
    <source>
        <dbReference type="Proteomes" id="UP001159937"/>
    </source>
</evidence>
<keyword evidence="2 3" id="KW-0081">Bacteriolytic enzyme</keyword>
<dbReference type="InterPro" id="IPR023346">
    <property type="entry name" value="Lysozyme-like_dom_sf"/>
</dbReference>
<comment type="similarity">
    <text evidence="3">Belongs to the glycosyl hydrolase 24 family.</text>
</comment>
<dbReference type="EMBL" id="JAOCBF010000082">
    <property type="protein sequence ID" value="MDH0967172.1"/>
    <property type="molecule type" value="Genomic_DNA"/>
</dbReference>
<evidence type="ECO:0000256" key="2">
    <source>
        <dbReference type="ARBA" id="ARBA00022638"/>
    </source>
</evidence>
<dbReference type="GO" id="GO:0009253">
    <property type="term" value="P:peptidoglycan catabolic process"/>
    <property type="evidence" value="ECO:0007669"/>
    <property type="project" value="InterPro"/>
</dbReference>
<evidence type="ECO:0000256" key="1">
    <source>
        <dbReference type="ARBA" id="ARBA00022529"/>
    </source>
</evidence>
<dbReference type="GO" id="GO:0042742">
    <property type="term" value="P:defense response to bacterium"/>
    <property type="evidence" value="ECO:0007669"/>
    <property type="project" value="UniProtKB-KW"/>
</dbReference>
<keyword evidence="1 3" id="KW-0929">Antimicrobial</keyword>
<dbReference type="Gene3D" id="1.10.530.40">
    <property type="match status" value="1"/>
</dbReference>
<proteinExistence type="inferred from homology"/>
<dbReference type="InterPro" id="IPR002196">
    <property type="entry name" value="Glyco_hydro_24"/>
</dbReference>
<sequence>MADLKERLIKYEGSLEYQKYKGYFKNDKFYPYKDSLGYLTIGYGHLIQKGEEYSNGLPPIDADILLANDIKKAKKQLKTLNLGVLPRDIEDYLVIMLFQLGLAGVQKFKKLLTAAKAHDRDGIRRESIDSLWYRQTPNRVKDMNNQLQ</sequence>
<keyword evidence="3" id="KW-0326">Glycosidase</keyword>
<comment type="caution">
    <text evidence="4">The sequence shown here is derived from an EMBL/GenBank/DDBJ whole genome shotgun (WGS) entry which is preliminary data.</text>
</comment>
<keyword evidence="3 4" id="KW-0378">Hydrolase</keyword>
<dbReference type="AlphaFoldDB" id="A0AAJ1NWZ2"/>
<dbReference type="RefSeq" id="WP_279945131.1">
    <property type="nucleotide sequence ID" value="NZ_JAOCBF010000082.1"/>
</dbReference>
<name>A0AAJ1NWZ2_9ENTR</name>
<evidence type="ECO:0000313" key="4">
    <source>
        <dbReference type="EMBL" id="MDH0967172.1"/>
    </source>
</evidence>